<evidence type="ECO:0000256" key="1">
    <source>
        <dbReference type="ARBA" id="ARBA00001933"/>
    </source>
</evidence>
<dbReference type="GeneID" id="25989041"/>
<comment type="cofactor">
    <cofactor evidence="1">
        <name>pyridoxal 5'-phosphate</name>
        <dbReference type="ChEBI" id="CHEBI:597326"/>
    </cofactor>
</comment>
<evidence type="ECO:0000256" key="2">
    <source>
        <dbReference type="ARBA" id="ARBA00007441"/>
    </source>
</evidence>
<dbReference type="KEGG" id="tasa:A1Q1_05529"/>
<dbReference type="OrthoDB" id="691673at2759"/>
<evidence type="ECO:0000256" key="5">
    <source>
        <dbReference type="ARBA" id="ARBA00022898"/>
    </source>
</evidence>
<feature type="domain" description="Aminotransferase class I/classII large" evidence="6">
    <location>
        <begin position="162"/>
        <end position="527"/>
    </location>
</feature>
<dbReference type="CDD" id="cd00609">
    <property type="entry name" value="AAT_like"/>
    <property type="match status" value="1"/>
</dbReference>
<comment type="caution">
    <text evidence="7">The sequence shown here is derived from an EMBL/GenBank/DDBJ whole genome shotgun (WGS) entry which is preliminary data.</text>
</comment>
<dbReference type="SUPFAM" id="SSF53383">
    <property type="entry name" value="PLP-dependent transferases"/>
    <property type="match status" value="1"/>
</dbReference>
<comment type="similarity">
    <text evidence="2">Belongs to the class-I pyridoxal-phosphate-dependent aminotransferase family.</text>
</comment>
<dbReference type="PANTHER" id="PTHR42790:SF1">
    <property type="entry name" value="AROMATIC AMINO ACID AMINOTRANSFERASE, HYPOTHETICAL (EUROFUNG)"/>
    <property type="match status" value="1"/>
</dbReference>
<keyword evidence="5" id="KW-0663">Pyridoxal phosphate</keyword>
<dbReference type="InterPro" id="IPR050859">
    <property type="entry name" value="Class-I_PLP-dep_aminotransf"/>
</dbReference>
<evidence type="ECO:0000256" key="4">
    <source>
        <dbReference type="ARBA" id="ARBA00022679"/>
    </source>
</evidence>
<dbReference type="Proteomes" id="UP000002748">
    <property type="component" value="Unassembled WGS sequence"/>
</dbReference>
<dbReference type="GO" id="GO:0030170">
    <property type="term" value="F:pyridoxal phosphate binding"/>
    <property type="evidence" value="ECO:0007669"/>
    <property type="project" value="InterPro"/>
</dbReference>
<dbReference type="Gene3D" id="3.40.640.10">
    <property type="entry name" value="Type I PLP-dependent aspartate aminotransferase-like (Major domain)"/>
    <property type="match status" value="1"/>
</dbReference>
<keyword evidence="4" id="KW-0808">Transferase</keyword>
<organism evidence="7 8">
    <name type="scientific">Trichosporon asahii var. asahii (strain ATCC 90039 / CBS 2479 / JCM 2466 / KCTC 7840 / NBRC 103889/ NCYC 2677 / UAMH 7654)</name>
    <name type="common">Yeast</name>
    <dbReference type="NCBI Taxonomy" id="1186058"/>
    <lineage>
        <taxon>Eukaryota</taxon>
        <taxon>Fungi</taxon>
        <taxon>Dikarya</taxon>
        <taxon>Basidiomycota</taxon>
        <taxon>Agaricomycotina</taxon>
        <taxon>Tremellomycetes</taxon>
        <taxon>Trichosporonales</taxon>
        <taxon>Trichosporonaceae</taxon>
        <taxon>Trichosporon</taxon>
    </lineage>
</organism>
<dbReference type="RefSeq" id="XP_014177681.1">
    <property type="nucleotide sequence ID" value="XM_014322206.1"/>
</dbReference>
<evidence type="ECO:0000256" key="3">
    <source>
        <dbReference type="ARBA" id="ARBA00022576"/>
    </source>
</evidence>
<evidence type="ECO:0000259" key="6">
    <source>
        <dbReference type="Pfam" id="PF00155"/>
    </source>
</evidence>
<keyword evidence="3" id="KW-0032">Aminotransferase</keyword>
<dbReference type="GO" id="GO:0008483">
    <property type="term" value="F:transaminase activity"/>
    <property type="evidence" value="ECO:0007669"/>
    <property type="project" value="UniProtKB-KW"/>
</dbReference>
<dbReference type="VEuPathDB" id="FungiDB:A1Q1_05529"/>
<dbReference type="InterPro" id="IPR004839">
    <property type="entry name" value="Aminotransferase_I/II_large"/>
</dbReference>
<dbReference type="InterPro" id="IPR015421">
    <property type="entry name" value="PyrdxlP-dep_Trfase_major"/>
</dbReference>
<dbReference type="GO" id="GO:1901605">
    <property type="term" value="P:alpha-amino acid metabolic process"/>
    <property type="evidence" value="ECO:0007669"/>
    <property type="project" value="TreeGrafter"/>
</dbReference>
<proteinExistence type="inferred from homology"/>
<evidence type="ECO:0000313" key="8">
    <source>
        <dbReference type="Proteomes" id="UP000002748"/>
    </source>
</evidence>
<accession>J5Q8A7</accession>
<dbReference type="PANTHER" id="PTHR42790">
    <property type="entry name" value="AMINOTRANSFERASE"/>
    <property type="match status" value="1"/>
</dbReference>
<evidence type="ECO:0000313" key="7">
    <source>
        <dbReference type="EMBL" id="EJT45983.1"/>
    </source>
</evidence>
<dbReference type="EMBL" id="ALBS01000312">
    <property type="protein sequence ID" value="EJT45983.1"/>
    <property type="molecule type" value="Genomic_DNA"/>
</dbReference>
<protein>
    <recommendedName>
        <fullName evidence="6">Aminotransferase class I/classII large domain-containing protein</fullName>
    </recommendedName>
</protein>
<dbReference type="AlphaFoldDB" id="J5Q8A7"/>
<dbReference type="Pfam" id="PF00155">
    <property type="entry name" value="Aminotran_1_2"/>
    <property type="match status" value="1"/>
</dbReference>
<name>J5Q8A7_TRIAS</name>
<reference evidence="7 8" key="1">
    <citation type="journal article" date="2012" name="Eukaryot. Cell">
        <title>Draft genome sequence of CBS 2479, the standard type strain of Trichosporon asahii.</title>
        <authorList>
            <person name="Yang R.Y."/>
            <person name="Li H.T."/>
            <person name="Zhu H."/>
            <person name="Zhou G.P."/>
            <person name="Wang M."/>
            <person name="Wang L."/>
        </authorList>
    </citation>
    <scope>NUCLEOTIDE SEQUENCE [LARGE SCALE GENOMIC DNA]</scope>
    <source>
        <strain evidence="8">ATCC 90039 / CBS 2479 / JCM 2466 / KCTC 7840 / NCYC 2677 / UAMH 7654</strain>
    </source>
</reference>
<sequence length="536" mass="58763">MTLEPNGVATANGNGAVNGTAALKAAVSAPAPVPAEGKAVDLSHHLSLVARSRMPSPLKDILTYMHLPGMISLAGGLPHPSLFPFQSLSTSVYHPSTVLDPANPVPPSDGITIDIARKAQPGNVSFLERDLQYSGAAGFKPLAEMCKALTAAVQPPAYADWDVLINCGSTDAWQKIVTLLCERGETVITDEQIYPSAQAAFIPEGVKCLPIPVDDQGMRPDALCAALDAWDTATQGPRPHVMYLVPVGQNPLGSTMQAERRKEIYAAACKYDLVIVEDDPYFMLQFEAWDPLAPSDESATPPADFMSKVARSFLIHDTEGRVIRLETFSKTLAPGLRIGFFVANSMFIERLLRGTEVQNQQPSGFSQVILGETLARWGTEGYLQWCARLCEQYRVRRDWMLDALSSELALTPSAETMVATINGRKVLSFTPPIGGMFIWCTVHFDEHPGYAAFVGDGPDRRDKEHEFETAFWKKLVDARVLVTPGWYFTPYEGQGVPSSNNEPGKGYFRLAYSFESKEDMEEGIRRLANVMKAEWA</sequence>
<gene>
    <name evidence="7" type="ORF">A1Q1_05529</name>
</gene>
<dbReference type="HOGENOM" id="CLU_017584_0_5_1"/>
<dbReference type="InterPro" id="IPR015424">
    <property type="entry name" value="PyrdxlP-dep_Trfase"/>
</dbReference>